<evidence type="ECO:0000313" key="2">
    <source>
        <dbReference type="Proteomes" id="UP000642829"/>
    </source>
</evidence>
<accession>A0A8J3DJT9</accession>
<dbReference type="AlphaFoldDB" id="A0A8J3DJT9"/>
<dbReference type="RefSeq" id="WP_189517029.1">
    <property type="nucleotide sequence ID" value="NZ_BMXG01000027.1"/>
</dbReference>
<sequence>MKIEPLDLSSLLNGPAETQKLQAANDTPRFIRRRSIEFDDDAENHILRIYRFFLEEGVRPLNEQKTVEFALALALNPEAPWRSIYESLKAKDKRLTASPA</sequence>
<evidence type="ECO:0000313" key="1">
    <source>
        <dbReference type="EMBL" id="GHC11904.1"/>
    </source>
</evidence>
<dbReference type="EMBL" id="BMXG01000027">
    <property type="protein sequence ID" value="GHC11904.1"/>
    <property type="molecule type" value="Genomic_DNA"/>
</dbReference>
<reference evidence="1" key="1">
    <citation type="journal article" date="2014" name="Int. J. Syst. Evol. Microbiol.">
        <title>Complete genome sequence of Corynebacterium casei LMG S-19264T (=DSM 44701T), isolated from a smear-ripened cheese.</title>
        <authorList>
            <consortium name="US DOE Joint Genome Institute (JGI-PGF)"/>
            <person name="Walter F."/>
            <person name="Albersmeier A."/>
            <person name="Kalinowski J."/>
            <person name="Ruckert C."/>
        </authorList>
    </citation>
    <scope>NUCLEOTIDE SEQUENCE</scope>
    <source>
        <strain evidence="1">KCTC 12870</strain>
    </source>
</reference>
<name>A0A8J3DJT9_9BACT</name>
<comment type="caution">
    <text evidence="1">The sequence shown here is derived from an EMBL/GenBank/DDBJ whole genome shotgun (WGS) entry which is preliminary data.</text>
</comment>
<protein>
    <submittedName>
        <fullName evidence="1">Uncharacterized protein</fullName>
    </submittedName>
</protein>
<gene>
    <name evidence="1" type="ORF">GCM10007047_31560</name>
</gene>
<organism evidence="1 2">
    <name type="scientific">Cerasicoccus arenae</name>
    <dbReference type="NCBI Taxonomy" id="424488"/>
    <lineage>
        <taxon>Bacteria</taxon>
        <taxon>Pseudomonadati</taxon>
        <taxon>Verrucomicrobiota</taxon>
        <taxon>Opitutia</taxon>
        <taxon>Puniceicoccales</taxon>
        <taxon>Cerasicoccaceae</taxon>
        <taxon>Cerasicoccus</taxon>
    </lineage>
</organism>
<dbReference type="Proteomes" id="UP000642829">
    <property type="component" value="Unassembled WGS sequence"/>
</dbReference>
<keyword evidence="2" id="KW-1185">Reference proteome</keyword>
<reference evidence="1" key="2">
    <citation type="submission" date="2020-09" db="EMBL/GenBank/DDBJ databases">
        <authorList>
            <person name="Sun Q."/>
            <person name="Kim S."/>
        </authorList>
    </citation>
    <scope>NUCLEOTIDE SEQUENCE</scope>
    <source>
        <strain evidence="1">KCTC 12870</strain>
    </source>
</reference>
<proteinExistence type="predicted"/>